<dbReference type="GO" id="GO:0005886">
    <property type="term" value="C:plasma membrane"/>
    <property type="evidence" value="ECO:0007669"/>
    <property type="project" value="UniProtKB-SubCell"/>
</dbReference>
<comment type="subcellular location">
    <subcellularLocation>
        <location evidence="1">Cell membrane</location>
        <topology evidence="1">Multi-pass membrane protein</topology>
    </subcellularLocation>
</comment>
<dbReference type="EMBL" id="VNHY01000002">
    <property type="protein sequence ID" value="TYP93731.1"/>
    <property type="molecule type" value="Genomic_DNA"/>
</dbReference>
<keyword evidence="5 9" id="KW-0812">Transmembrane</keyword>
<name>A0A5D3YM28_9BACT</name>
<protein>
    <submittedName>
        <fullName evidence="10">Trk system potassium uptake protein TrkH</fullName>
    </submittedName>
</protein>
<feature type="transmembrane region" description="Helical" evidence="9">
    <location>
        <begin position="42"/>
        <end position="62"/>
    </location>
</feature>
<evidence type="ECO:0000256" key="1">
    <source>
        <dbReference type="ARBA" id="ARBA00004651"/>
    </source>
</evidence>
<feature type="transmembrane region" description="Helical" evidence="9">
    <location>
        <begin position="434"/>
        <end position="455"/>
    </location>
</feature>
<evidence type="ECO:0000256" key="7">
    <source>
        <dbReference type="ARBA" id="ARBA00023065"/>
    </source>
</evidence>
<evidence type="ECO:0000256" key="4">
    <source>
        <dbReference type="ARBA" id="ARBA00022475"/>
    </source>
</evidence>
<keyword evidence="11" id="KW-1185">Reference proteome</keyword>
<evidence type="ECO:0000256" key="3">
    <source>
        <dbReference type="ARBA" id="ARBA00022448"/>
    </source>
</evidence>
<keyword evidence="6 9" id="KW-1133">Transmembrane helix</keyword>
<evidence type="ECO:0000256" key="2">
    <source>
        <dbReference type="ARBA" id="ARBA00009137"/>
    </source>
</evidence>
<feature type="transmembrane region" description="Helical" evidence="9">
    <location>
        <begin position="160"/>
        <end position="177"/>
    </location>
</feature>
<accession>A0A5D3YM28</accession>
<sequence>MNAEKSQLRAIIRDIGGIQLLIGPILLIPGLVSILYGETYSALSFIISSVITTIFGIIAYKSNKKVESNGQSQAMITAAAAWMVTSLFGALPFFIAAHITPVEVAQSFLPAGETYSSSLYNFKSFLHALFESVSSYTTTGLTMSVHEPSVGYGLLFYRSFAQWLGGAGMIVLSLAILRQSGGMYGSALYSIEASGQKIRPNIRQTTQAIWKVYLTVTSLSALYIFISTWVVFPDYDILENLFVAVNHAMTGQSTGGFSTFDDSISGYGSYLMEMIYLLPMILGAISIPLYYKIYEKGSLKELWLDYQGRWLMLLSVIGSAFLVLMLSGIFDFAQSFREGVFQFVSALTTTGWQTADLSTWPVHATLLMATIPMIIGGSTGATVGGIKIFRAYFMAKGFGWRLKQVTQPSNSIIAMSLGTERYSYKEISNDLMEAYVFSMMYLLVLLGGILMSATFMGDNFTLIDAIFESVSAQGTVGLSSGLTSPSMHPVTEVTYIIQMLMGRLELIPILIMLRSFFNQSKT</sequence>
<dbReference type="Proteomes" id="UP000324595">
    <property type="component" value="Unassembled WGS sequence"/>
</dbReference>
<comment type="caution">
    <text evidence="10">The sequence shown here is derived from an EMBL/GenBank/DDBJ whole genome shotgun (WGS) entry which is preliminary data.</text>
</comment>
<evidence type="ECO:0000313" key="10">
    <source>
        <dbReference type="EMBL" id="TYP93731.1"/>
    </source>
</evidence>
<keyword evidence="7" id="KW-0406">Ion transport</keyword>
<evidence type="ECO:0000256" key="5">
    <source>
        <dbReference type="ARBA" id="ARBA00022692"/>
    </source>
</evidence>
<feature type="transmembrane region" description="Helical" evidence="9">
    <location>
        <begin position="12"/>
        <end position="36"/>
    </location>
</feature>
<feature type="transmembrane region" description="Helical" evidence="9">
    <location>
        <begin position="274"/>
        <end position="291"/>
    </location>
</feature>
<comment type="similarity">
    <text evidence="2">Belongs to the TrkH potassium transport family.</text>
</comment>
<reference evidence="10 11" key="1">
    <citation type="submission" date="2019-07" db="EMBL/GenBank/DDBJ databases">
        <title>Genomic Encyclopedia of Archaeal and Bacterial Type Strains, Phase II (KMG-II): from individual species to whole genera.</title>
        <authorList>
            <person name="Goeker M."/>
        </authorList>
    </citation>
    <scope>NUCLEOTIDE SEQUENCE [LARGE SCALE GENOMIC DNA]</scope>
    <source>
        <strain evidence="10 11">DSM 21935</strain>
    </source>
</reference>
<evidence type="ECO:0000256" key="6">
    <source>
        <dbReference type="ARBA" id="ARBA00022989"/>
    </source>
</evidence>
<dbReference type="PANTHER" id="PTHR32024:SF2">
    <property type="entry name" value="TRK SYSTEM POTASSIUM UPTAKE PROTEIN TRKG-RELATED"/>
    <property type="match status" value="1"/>
</dbReference>
<keyword evidence="3" id="KW-0813">Transport</keyword>
<dbReference type="PANTHER" id="PTHR32024">
    <property type="entry name" value="TRK SYSTEM POTASSIUM UPTAKE PROTEIN TRKG-RELATED"/>
    <property type="match status" value="1"/>
</dbReference>
<dbReference type="GO" id="GO:0030001">
    <property type="term" value="P:metal ion transport"/>
    <property type="evidence" value="ECO:0007669"/>
    <property type="project" value="UniProtKB-ARBA"/>
</dbReference>
<keyword evidence="8 9" id="KW-0472">Membrane</keyword>
<feature type="transmembrane region" description="Helical" evidence="9">
    <location>
        <begin position="74"/>
        <end position="99"/>
    </location>
</feature>
<dbReference type="GO" id="GO:0008324">
    <property type="term" value="F:monoatomic cation transmembrane transporter activity"/>
    <property type="evidence" value="ECO:0007669"/>
    <property type="project" value="InterPro"/>
</dbReference>
<dbReference type="InterPro" id="IPR003445">
    <property type="entry name" value="Cat_transpt"/>
</dbReference>
<evidence type="ECO:0000313" key="11">
    <source>
        <dbReference type="Proteomes" id="UP000324595"/>
    </source>
</evidence>
<feature type="transmembrane region" description="Helical" evidence="9">
    <location>
        <begin position="495"/>
        <end position="517"/>
    </location>
</feature>
<evidence type="ECO:0000256" key="8">
    <source>
        <dbReference type="ARBA" id="ARBA00023136"/>
    </source>
</evidence>
<feature type="transmembrane region" description="Helical" evidence="9">
    <location>
        <begin position="212"/>
        <end position="232"/>
    </location>
</feature>
<feature type="transmembrane region" description="Helical" evidence="9">
    <location>
        <begin position="366"/>
        <end position="386"/>
    </location>
</feature>
<dbReference type="Pfam" id="PF02386">
    <property type="entry name" value="TrkH"/>
    <property type="match status" value="1"/>
</dbReference>
<dbReference type="AlphaFoldDB" id="A0A5D3YM28"/>
<organism evidence="10 11">
    <name type="scientific">Fodinibius salinus</name>
    <dbReference type="NCBI Taxonomy" id="860790"/>
    <lineage>
        <taxon>Bacteria</taxon>
        <taxon>Pseudomonadati</taxon>
        <taxon>Balneolota</taxon>
        <taxon>Balneolia</taxon>
        <taxon>Balneolales</taxon>
        <taxon>Balneolaceae</taxon>
        <taxon>Fodinibius</taxon>
    </lineage>
</organism>
<feature type="transmembrane region" description="Helical" evidence="9">
    <location>
        <begin position="311"/>
        <end position="330"/>
    </location>
</feature>
<keyword evidence="4" id="KW-1003">Cell membrane</keyword>
<dbReference type="RefSeq" id="WP_211359380.1">
    <property type="nucleotide sequence ID" value="NZ_VNHY01000002.1"/>
</dbReference>
<proteinExistence type="inferred from homology"/>
<evidence type="ECO:0000256" key="9">
    <source>
        <dbReference type="SAM" id="Phobius"/>
    </source>
</evidence>
<gene>
    <name evidence="10" type="ORF">LX73_1441</name>
</gene>